<accession>A0A1M6EU15</accession>
<keyword evidence="4" id="KW-1185">Reference proteome</keyword>
<feature type="region of interest" description="Disordered" evidence="1">
    <location>
        <begin position="28"/>
        <end position="47"/>
    </location>
</feature>
<keyword evidence="2" id="KW-0732">Signal</keyword>
<sequence>MKKLLIFTMALVMPMSLVACSWAYQKEETASSSARNGDWPYENVTPE</sequence>
<dbReference type="RefSeq" id="WP_175548390.1">
    <property type="nucleotide sequence ID" value="NZ_FQZS01000010.1"/>
</dbReference>
<gene>
    <name evidence="3" type="ORF">SAMN02745176_01698</name>
</gene>
<dbReference type="AlphaFoldDB" id="A0A1M6EU15"/>
<evidence type="ECO:0000313" key="3">
    <source>
        <dbReference type="EMBL" id="SHI88955.1"/>
    </source>
</evidence>
<dbReference type="EMBL" id="FQZS01000010">
    <property type="protein sequence ID" value="SHI88955.1"/>
    <property type="molecule type" value="Genomic_DNA"/>
</dbReference>
<organism evidence="3 4">
    <name type="scientific">Lutispora thermophila DSM 19022</name>
    <dbReference type="NCBI Taxonomy" id="1122184"/>
    <lineage>
        <taxon>Bacteria</taxon>
        <taxon>Bacillati</taxon>
        <taxon>Bacillota</taxon>
        <taxon>Clostridia</taxon>
        <taxon>Lutisporales</taxon>
        <taxon>Lutisporaceae</taxon>
        <taxon>Lutispora</taxon>
    </lineage>
</organism>
<dbReference type="PROSITE" id="PS51257">
    <property type="entry name" value="PROKAR_LIPOPROTEIN"/>
    <property type="match status" value="1"/>
</dbReference>
<dbReference type="Proteomes" id="UP000184442">
    <property type="component" value="Unassembled WGS sequence"/>
</dbReference>
<evidence type="ECO:0008006" key="5">
    <source>
        <dbReference type="Google" id="ProtNLM"/>
    </source>
</evidence>
<evidence type="ECO:0000256" key="2">
    <source>
        <dbReference type="SAM" id="SignalP"/>
    </source>
</evidence>
<reference evidence="3 4" key="1">
    <citation type="submission" date="2016-11" db="EMBL/GenBank/DDBJ databases">
        <authorList>
            <person name="Jaros S."/>
            <person name="Januszkiewicz K."/>
            <person name="Wedrychowicz H."/>
        </authorList>
    </citation>
    <scope>NUCLEOTIDE SEQUENCE [LARGE SCALE GENOMIC DNA]</scope>
    <source>
        <strain evidence="3 4">DSM 19022</strain>
    </source>
</reference>
<protein>
    <recommendedName>
        <fullName evidence="5">Cyclic lactone autoinducer peptide</fullName>
    </recommendedName>
</protein>
<name>A0A1M6EU15_9FIRM</name>
<feature type="chain" id="PRO_5039587402" description="Cyclic lactone autoinducer peptide" evidence="2">
    <location>
        <begin position="20"/>
        <end position="47"/>
    </location>
</feature>
<evidence type="ECO:0000256" key="1">
    <source>
        <dbReference type="SAM" id="MobiDB-lite"/>
    </source>
</evidence>
<proteinExistence type="predicted"/>
<evidence type="ECO:0000313" key="4">
    <source>
        <dbReference type="Proteomes" id="UP000184442"/>
    </source>
</evidence>
<feature type="signal peptide" evidence="2">
    <location>
        <begin position="1"/>
        <end position="19"/>
    </location>
</feature>